<feature type="region of interest" description="Disordered" evidence="1">
    <location>
        <begin position="1"/>
        <end position="30"/>
    </location>
</feature>
<dbReference type="AlphaFoldDB" id="A0A8S2Z1V1"/>
<accession>A0A8S2Z1V1</accession>
<dbReference type="EMBL" id="CAJOBJ010103166">
    <property type="protein sequence ID" value="CAF4597497.1"/>
    <property type="molecule type" value="Genomic_DNA"/>
</dbReference>
<dbReference type="EMBL" id="CAJOBI010100163">
    <property type="protein sequence ID" value="CAF4583843.1"/>
    <property type="molecule type" value="Genomic_DNA"/>
</dbReference>
<evidence type="ECO:0000313" key="4">
    <source>
        <dbReference type="Proteomes" id="UP000676336"/>
    </source>
</evidence>
<dbReference type="Proteomes" id="UP000681720">
    <property type="component" value="Unassembled WGS sequence"/>
</dbReference>
<proteinExistence type="predicted"/>
<evidence type="ECO:0000313" key="2">
    <source>
        <dbReference type="EMBL" id="CAF4583843.1"/>
    </source>
</evidence>
<feature type="compositionally biased region" description="Basic residues" evidence="1">
    <location>
        <begin position="1"/>
        <end position="15"/>
    </location>
</feature>
<dbReference type="PROSITE" id="PS50096">
    <property type="entry name" value="IQ"/>
    <property type="match status" value="1"/>
</dbReference>
<feature type="compositionally biased region" description="Basic and acidic residues" evidence="1">
    <location>
        <begin position="19"/>
        <end position="30"/>
    </location>
</feature>
<name>A0A8S2Z1V1_9BILA</name>
<organism evidence="2 4">
    <name type="scientific">Rotaria magnacalcarata</name>
    <dbReference type="NCBI Taxonomy" id="392030"/>
    <lineage>
        <taxon>Eukaryota</taxon>
        <taxon>Metazoa</taxon>
        <taxon>Spiralia</taxon>
        <taxon>Gnathifera</taxon>
        <taxon>Rotifera</taxon>
        <taxon>Eurotatoria</taxon>
        <taxon>Bdelloidea</taxon>
        <taxon>Philodinida</taxon>
        <taxon>Philodinidae</taxon>
        <taxon>Rotaria</taxon>
    </lineage>
</organism>
<protein>
    <submittedName>
        <fullName evidence="2">Uncharacterized protein</fullName>
    </submittedName>
</protein>
<comment type="caution">
    <text evidence="2">The sequence shown here is derived from an EMBL/GenBank/DDBJ whole genome shotgun (WGS) entry which is preliminary data.</text>
</comment>
<evidence type="ECO:0000256" key="1">
    <source>
        <dbReference type="SAM" id="MobiDB-lite"/>
    </source>
</evidence>
<evidence type="ECO:0000313" key="3">
    <source>
        <dbReference type="EMBL" id="CAF4597497.1"/>
    </source>
</evidence>
<sequence length="30" mass="3763">IQAAYRGHRMRRRNNAKQQQEHTDDLFHRE</sequence>
<reference evidence="2" key="1">
    <citation type="submission" date="2021-02" db="EMBL/GenBank/DDBJ databases">
        <authorList>
            <person name="Nowell W R."/>
        </authorList>
    </citation>
    <scope>NUCLEOTIDE SEQUENCE</scope>
</reference>
<dbReference type="Proteomes" id="UP000676336">
    <property type="component" value="Unassembled WGS sequence"/>
</dbReference>
<feature type="non-terminal residue" evidence="2">
    <location>
        <position position="1"/>
    </location>
</feature>
<gene>
    <name evidence="3" type="ORF">GIL414_LOCUS38772</name>
    <name evidence="2" type="ORF">SMN809_LOCUS38388</name>
</gene>